<dbReference type="InterPro" id="IPR006131">
    <property type="entry name" value="Asp_carbamoyltransf_Asp/Orn-bd"/>
</dbReference>
<dbReference type="Pfam" id="PF00185">
    <property type="entry name" value="OTCace"/>
    <property type="match status" value="1"/>
</dbReference>
<proteinExistence type="inferred from homology"/>
<comment type="caution">
    <text evidence="8">The sequence shown here is derived from an EMBL/GenBank/DDBJ whole genome shotgun (WGS) entry which is preliminary data.</text>
</comment>
<reference evidence="8 9" key="1">
    <citation type="submission" date="2024-06" db="EMBL/GenBank/DDBJ databases">
        <authorList>
            <person name="Kraege A."/>
            <person name="Thomma B."/>
        </authorList>
    </citation>
    <scope>NUCLEOTIDE SEQUENCE [LARGE SCALE GENOMIC DNA]</scope>
</reference>
<dbReference type="PRINTS" id="PR00100">
    <property type="entry name" value="AOTCASE"/>
</dbReference>
<keyword evidence="9" id="KW-1185">Reference proteome</keyword>
<dbReference type="InterPro" id="IPR024904">
    <property type="entry name" value="OTCase_ArgI"/>
</dbReference>
<sequence>MKVLNAPVSELVHTRTSCPRAALPCRSPTGDLRRSCRVNAPLRRQRNTLVMAAAAVEQKTKTYTGKGVRPPKVGKHFLHIDDFSKEELWEMLQTSMKVKEKLKNRDESYKPFAGLTMAMIFTKPSMRTRVSFETGFFRLGGHAIYLGPDTIQIGKREATKDIARVLARYNDVLMARLFAHEDLLELADYSDVPVINGLTDYNHPCQIMADALTILECKGKLEGLKVVYVGDGNNIVHSWIRLAAKFDFEFVCACPKGYEPDEATMELAREAGGKVSVSYDPMEAVKGADVVYTDVWASMGQKEEAAERRRVFQGFQVNEEMMAAAGKDALFLHCLPAERGTETTDGVVEGAQSKVFQEAENRMHAQNGILLHCLGKA</sequence>
<evidence type="ECO:0000256" key="5">
    <source>
        <dbReference type="RuleBase" id="RU003634"/>
    </source>
</evidence>
<dbReference type="NCBIfam" id="NF001986">
    <property type="entry name" value="PRK00779.1"/>
    <property type="match status" value="1"/>
</dbReference>
<evidence type="ECO:0000256" key="1">
    <source>
        <dbReference type="ARBA" id="ARBA00007805"/>
    </source>
</evidence>
<dbReference type="InterPro" id="IPR036901">
    <property type="entry name" value="Asp/Orn_carbamoylTrfase_sf"/>
</dbReference>
<name>A0ABP1FGM5_9CHLO</name>
<feature type="domain" description="Aspartate/ornithine carbamoyltransferase carbamoyl-P binding" evidence="7">
    <location>
        <begin position="75"/>
        <end position="216"/>
    </location>
</feature>
<dbReference type="Pfam" id="PF02729">
    <property type="entry name" value="OTCace_N"/>
    <property type="match status" value="1"/>
</dbReference>
<evidence type="ECO:0000256" key="3">
    <source>
        <dbReference type="ARBA" id="ARBA00022679"/>
    </source>
</evidence>
<keyword evidence="3 5" id="KW-0808">Transferase</keyword>
<dbReference type="Gene3D" id="3.40.50.1370">
    <property type="entry name" value="Aspartate/ornithine carbamoyltransferase"/>
    <property type="match status" value="2"/>
</dbReference>
<evidence type="ECO:0000259" key="7">
    <source>
        <dbReference type="Pfam" id="PF02729"/>
    </source>
</evidence>
<dbReference type="Proteomes" id="UP001497392">
    <property type="component" value="Unassembled WGS sequence"/>
</dbReference>
<dbReference type="NCBIfam" id="TIGR00658">
    <property type="entry name" value="orni_carb_tr"/>
    <property type="match status" value="1"/>
</dbReference>
<dbReference type="EC" id="2.1.3.3" evidence="2"/>
<evidence type="ECO:0000313" key="8">
    <source>
        <dbReference type="EMBL" id="CAL5219063.1"/>
    </source>
</evidence>
<dbReference type="HAMAP" id="MF_01109">
    <property type="entry name" value="OTCase"/>
    <property type="match status" value="1"/>
</dbReference>
<dbReference type="InterPro" id="IPR006132">
    <property type="entry name" value="Asp/Orn_carbamoyltranf_P-bd"/>
</dbReference>
<accession>A0ABP1FGM5</accession>
<comment type="similarity">
    <text evidence="1">Belongs to the aspartate/ornithine carbamoyltransferase superfamily. OTCase family.</text>
</comment>
<evidence type="ECO:0000259" key="6">
    <source>
        <dbReference type="Pfam" id="PF00185"/>
    </source>
</evidence>
<dbReference type="InterPro" id="IPR002292">
    <property type="entry name" value="Orn/put_carbamltrans"/>
</dbReference>
<comment type="catalytic activity">
    <reaction evidence="4">
        <text>carbamoyl phosphate + L-ornithine = L-citrulline + phosphate + H(+)</text>
        <dbReference type="Rhea" id="RHEA:19513"/>
        <dbReference type="ChEBI" id="CHEBI:15378"/>
        <dbReference type="ChEBI" id="CHEBI:43474"/>
        <dbReference type="ChEBI" id="CHEBI:46911"/>
        <dbReference type="ChEBI" id="CHEBI:57743"/>
        <dbReference type="ChEBI" id="CHEBI:58228"/>
        <dbReference type="EC" id="2.1.3.3"/>
    </reaction>
</comment>
<evidence type="ECO:0000256" key="4">
    <source>
        <dbReference type="ARBA" id="ARBA00048772"/>
    </source>
</evidence>
<protein>
    <recommendedName>
        <fullName evidence="2">ornithine carbamoyltransferase</fullName>
        <ecNumber evidence="2">2.1.3.3</ecNumber>
    </recommendedName>
</protein>
<dbReference type="PANTHER" id="PTHR45753:SF3">
    <property type="entry name" value="ORNITHINE TRANSCARBAMYLASE, MITOCHONDRIAL"/>
    <property type="match status" value="1"/>
</dbReference>
<gene>
    <name evidence="8" type="primary">g823</name>
    <name evidence="8" type="ORF">VP750_LOCUS722</name>
</gene>
<evidence type="ECO:0000313" key="9">
    <source>
        <dbReference type="Proteomes" id="UP001497392"/>
    </source>
</evidence>
<dbReference type="SUPFAM" id="SSF53671">
    <property type="entry name" value="Aspartate/ornithine carbamoyltransferase"/>
    <property type="match status" value="1"/>
</dbReference>
<dbReference type="EMBL" id="CAXHTA020000002">
    <property type="protein sequence ID" value="CAL5219063.1"/>
    <property type="molecule type" value="Genomic_DNA"/>
</dbReference>
<feature type="domain" description="Aspartate/ornithine carbamoyltransferase Asp/Orn-binding" evidence="6">
    <location>
        <begin position="222"/>
        <end position="372"/>
    </location>
</feature>
<evidence type="ECO:0000256" key="2">
    <source>
        <dbReference type="ARBA" id="ARBA00013007"/>
    </source>
</evidence>
<dbReference type="PANTHER" id="PTHR45753">
    <property type="entry name" value="ORNITHINE CARBAMOYLTRANSFERASE, MITOCHONDRIAL"/>
    <property type="match status" value="1"/>
</dbReference>
<dbReference type="InterPro" id="IPR006130">
    <property type="entry name" value="Asp/Orn_carbamoylTrfase"/>
</dbReference>
<dbReference type="PRINTS" id="PR00102">
    <property type="entry name" value="OTCASE"/>
</dbReference>
<organism evidence="8 9">
    <name type="scientific">Coccomyxa viridis</name>
    <dbReference type="NCBI Taxonomy" id="1274662"/>
    <lineage>
        <taxon>Eukaryota</taxon>
        <taxon>Viridiplantae</taxon>
        <taxon>Chlorophyta</taxon>
        <taxon>core chlorophytes</taxon>
        <taxon>Trebouxiophyceae</taxon>
        <taxon>Trebouxiophyceae incertae sedis</taxon>
        <taxon>Coccomyxaceae</taxon>
        <taxon>Coccomyxa</taxon>
    </lineage>
</organism>